<dbReference type="InterPro" id="IPR016195">
    <property type="entry name" value="Pol/histidinol_Pase-like"/>
</dbReference>
<dbReference type="Gene3D" id="1.10.150.650">
    <property type="match status" value="1"/>
</dbReference>
<dbReference type="InterPro" id="IPR052018">
    <property type="entry name" value="PHP_domain"/>
</dbReference>
<dbReference type="PANTHER" id="PTHR42924">
    <property type="entry name" value="EXONUCLEASE"/>
    <property type="match status" value="1"/>
</dbReference>
<dbReference type="Gene3D" id="3.20.20.140">
    <property type="entry name" value="Metal-dependent hydrolases"/>
    <property type="match status" value="1"/>
</dbReference>
<dbReference type="InterPro" id="IPR004013">
    <property type="entry name" value="PHP_dom"/>
</dbReference>
<dbReference type="Pfam" id="PF02811">
    <property type="entry name" value="PHP"/>
    <property type="match status" value="1"/>
</dbReference>
<dbReference type="PANTHER" id="PTHR42924:SF18">
    <property type="entry name" value="POLYMERASE_HISTIDINOL PHOSPHATASE N-TERMINAL DOMAIN-CONTAINING PROTEIN"/>
    <property type="match status" value="1"/>
</dbReference>
<feature type="domain" description="Polymerase/histidinol phosphatase N-terminal" evidence="1">
    <location>
        <begin position="4"/>
        <end position="68"/>
    </location>
</feature>
<keyword evidence="3" id="KW-1185">Reference proteome</keyword>
<dbReference type="STRING" id="1457250.GCA_000755225_03364"/>
<dbReference type="InterPro" id="IPR003141">
    <property type="entry name" value="Pol/His_phosphatase_N"/>
</dbReference>
<dbReference type="OrthoDB" id="196608at2157"/>
<dbReference type="KEGG" id="hsn:DV733_05275"/>
<dbReference type="EMBL" id="CP031310">
    <property type="protein sequence ID" value="QCC50691.1"/>
    <property type="molecule type" value="Genomic_DNA"/>
</dbReference>
<dbReference type="GeneID" id="39847254"/>
<reference evidence="2 3" key="1">
    <citation type="journal article" date="2019" name="Nat. Commun.">
        <title>A new type of DNA phosphorothioation-based antiviral system in archaea.</title>
        <authorList>
            <person name="Xiong L."/>
            <person name="Liu S."/>
            <person name="Chen S."/>
            <person name="Xiao Y."/>
            <person name="Zhu B."/>
            <person name="Gao Y."/>
            <person name="Zhang Y."/>
            <person name="Chen B."/>
            <person name="Luo J."/>
            <person name="Deng Z."/>
            <person name="Chen X."/>
            <person name="Wang L."/>
            <person name="Chen S."/>
        </authorList>
    </citation>
    <scope>NUCLEOTIDE SEQUENCE [LARGE SCALE GENOMIC DNA]</scope>
    <source>
        <strain evidence="2 3">CBA1105</strain>
    </source>
</reference>
<name>A0A4D6HB06_9EURY</name>
<accession>A0A4D6HB06</accession>
<dbReference type="SUPFAM" id="SSF89550">
    <property type="entry name" value="PHP domain-like"/>
    <property type="match status" value="1"/>
</dbReference>
<evidence type="ECO:0000259" key="1">
    <source>
        <dbReference type="SMART" id="SM00481"/>
    </source>
</evidence>
<dbReference type="RefSeq" id="WP_049994135.1">
    <property type="nucleotide sequence ID" value="NZ_CP031310.1"/>
</dbReference>
<dbReference type="AlphaFoldDB" id="A0A4D6HB06"/>
<evidence type="ECO:0000313" key="3">
    <source>
        <dbReference type="Proteomes" id="UP000296706"/>
    </source>
</evidence>
<dbReference type="Proteomes" id="UP000296706">
    <property type="component" value="Chromosome"/>
</dbReference>
<sequence length="263" mass="28446">MVLADLHVHTTVSDGRLELADVPAAAREAGVDIVALTDHDRIQPALDAPVVEREGVTLIHGIELRVDAGQQKVDLLGYGLKPTAALESECARIQENRVERARAIVERVEDSLGVDLDLDLHPGVGRPHIARAIDDSDADLTYQQAFDTLIGSDGPCYVAREIPDFETGRGLLAEACAFVGLAHPLRYGDTEHALALTADLDAVERYYPYGREVDPAPVERAIERHDLLATGGSDAHDDQLGIAGLGSEAYEPIRERLPRSTRG</sequence>
<dbReference type="GO" id="GO:0035312">
    <property type="term" value="F:5'-3' DNA exonuclease activity"/>
    <property type="evidence" value="ECO:0007669"/>
    <property type="project" value="TreeGrafter"/>
</dbReference>
<protein>
    <submittedName>
        <fullName evidence="2">PHP domain-containing protein</fullName>
    </submittedName>
</protein>
<organism evidence="2 3">
    <name type="scientific">Halapricum salinum</name>
    <dbReference type="NCBI Taxonomy" id="1457250"/>
    <lineage>
        <taxon>Archaea</taxon>
        <taxon>Methanobacteriati</taxon>
        <taxon>Methanobacteriota</taxon>
        <taxon>Stenosarchaea group</taxon>
        <taxon>Halobacteria</taxon>
        <taxon>Halobacteriales</taxon>
        <taxon>Haloarculaceae</taxon>
        <taxon>Halapricum</taxon>
    </lineage>
</organism>
<dbReference type="SMART" id="SM00481">
    <property type="entry name" value="POLIIIAc"/>
    <property type="match status" value="1"/>
</dbReference>
<evidence type="ECO:0000313" key="2">
    <source>
        <dbReference type="EMBL" id="QCC50691.1"/>
    </source>
</evidence>
<gene>
    <name evidence="2" type="ORF">DV733_05275</name>
</gene>
<proteinExistence type="predicted"/>
<dbReference type="GO" id="GO:0004534">
    <property type="term" value="F:5'-3' RNA exonuclease activity"/>
    <property type="evidence" value="ECO:0007669"/>
    <property type="project" value="TreeGrafter"/>
</dbReference>